<feature type="transmembrane region" description="Helical" evidence="1">
    <location>
        <begin position="25"/>
        <end position="44"/>
    </location>
</feature>
<feature type="transmembrane region" description="Helical" evidence="1">
    <location>
        <begin position="295"/>
        <end position="315"/>
    </location>
</feature>
<evidence type="ECO:0000313" key="4">
    <source>
        <dbReference type="Proteomes" id="UP000289784"/>
    </source>
</evidence>
<keyword evidence="1" id="KW-0472">Membrane</keyword>
<feature type="transmembrane region" description="Helical" evidence="1">
    <location>
        <begin position="367"/>
        <end position="390"/>
    </location>
</feature>
<feature type="domain" description="DUF418" evidence="2">
    <location>
        <begin position="245"/>
        <end position="405"/>
    </location>
</feature>
<feature type="transmembrane region" description="Helical" evidence="1">
    <location>
        <begin position="107"/>
        <end position="137"/>
    </location>
</feature>
<organism evidence="3 4">
    <name type="scientific">Pseudoxanthomonas composti</name>
    <dbReference type="NCBI Taxonomy" id="2137479"/>
    <lineage>
        <taxon>Bacteria</taxon>
        <taxon>Pseudomonadati</taxon>
        <taxon>Pseudomonadota</taxon>
        <taxon>Gammaproteobacteria</taxon>
        <taxon>Lysobacterales</taxon>
        <taxon>Lysobacteraceae</taxon>
        <taxon>Pseudoxanthomonas</taxon>
    </lineage>
</organism>
<dbReference type="RefSeq" id="WP_129471359.1">
    <property type="nucleotide sequence ID" value="NZ_SAWZ01000005.1"/>
</dbReference>
<evidence type="ECO:0000259" key="2">
    <source>
        <dbReference type="Pfam" id="PF04235"/>
    </source>
</evidence>
<dbReference type="PANTHER" id="PTHR30590">
    <property type="entry name" value="INNER MEMBRANE PROTEIN"/>
    <property type="match status" value="1"/>
</dbReference>
<evidence type="ECO:0000313" key="3">
    <source>
        <dbReference type="EMBL" id="RXR05355.1"/>
    </source>
</evidence>
<comment type="caution">
    <text evidence="3">The sequence shown here is derived from an EMBL/GenBank/DDBJ whole genome shotgun (WGS) entry which is preliminary data.</text>
</comment>
<feature type="transmembrane region" description="Helical" evidence="1">
    <location>
        <begin position="149"/>
        <end position="172"/>
    </location>
</feature>
<dbReference type="Pfam" id="PF04235">
    <property type="entry name" value="DUF418"/>
    <property type="match status" value="1"/>
</dbReference>
<feature type="transmembrane region" description="Helical" evidence="1">
    <location>
        <begin position="260"/>
        <end position="283"/>
    </location>
</feature>
<dbReference type="OrthoDB" id="9807744at2"/>
<keyword evidence="4" id="KW-1185">Reference proteome</keyword>
<sequence>MSSSPAYGPIAPHERIDTLDVLRGFALLGILLMNIEGLAGPLALTATGIDPHWQGADRIVDGLIYVLVQGKFYTLFSLLFGMGFAVMSARAEAAGRDFAGVYWRRGLVLLGIGLVHALLIWAGDILTSYALLCFLLLALRQVAPRWQALLGIGAYAAGLGMIVLSGLVFTMMRATPELSAELDKMLAAQQLEPMVQAQRLAYGQGGYWQAVLLRAQDSAMQWQGLTVFGPMLFGLFLLGSALVGSGAMSQPERHGRLFAGLRWIALPLGLAVVLLSCAVETYFDPGRFDLRQATAMALFSVGGAGMALGYLGWIVRLMQRPGGARGLRWLAPAGRMALSNYLMQSLVCTLIFYGYGAGQFERLPRAWQPLFVLGLFLLQVLISTAWLRAFRFGPVEWLWRSLTYLQWQPLRRRAHAGH</sequence>
<feature type="transmembrane region" description="Helical" evidence="1">
    <location>
        <begin position="336"/>
        <end position="355"/>
    </location>
</feature>
<name>A0A4V1N122_9GAMM</name>
<feature type="transmembrane region" description="Helical" evidence="1">
    <location>
        <begin position="64"/>
        <end position="87"/>
    </location>
</feature>
<dbReference type="Proteomes" id="UP000289784">
    <property type="component" value="Unassembled WGS sequence"/>
</dbReference>
<dbReference type="AlphaFoldDB" id="A0A4V1N122"/>
<dbReference type="InterPro" id="IPR052529">
    <property type="entry name" value="Bact_Transport_Assoc"/>
</dbReference>
<evidence type="ECO:0000256" key="1">
    <source>
        <dbReference type="SAM" id="Phobius"/>
    </source>
</evidence>
<feature type="transmembrane region" description="Helical" evidence="1">
    <location>
        <begin position="227"/>
        <end position="248"/>
    </location>
</feature>
<dbReference type="EMBL" id="SAWZ01000005">
    <property type="protein sequence ID" value="RXR05355.1"/>
    <property type="molecule type" value="Genomic_DNA"/>
</dbReference>
<gene>
    <name evidence="3" type="ORF">EPA99_11490</name>
</gene>
<accession>A0A4V1N122</accession>
<dbReference type="PANTHER" id="PTHR30590:SF2">
    <property type="entry name" value="INNER MEMBRANE PROTEIN"/>
    <property type="match status" value="1"/>
</dbReference>
<proteinExistence type="predicted"/>
<keyword evidence="1" id="KW-0812">Transmembrane</keyword>
<reference evidence="3 4" key="1">
    <citation type="submission" date="2019-01" db="EMBL/GenBank/DDBJ databases">
        <title>Pseudoxanthomonas composti sp. nov., isolated from compost.</title>
        <authorList>
            <person name="Yang G."/>
        </authorList>
    </citation>
    <scope>NUCLEOTIDE SEQUENCE [LARGE SCALE GENOMIC DNA]</scope>
    <source>
        <strain evidence="3 4">GSS15</strain>
    </source>
</reference>
<keyword evidence="1" id="KW-1133">Transmembrane helix</keyword>
<dbReference type="InterPro" id="IPR007349">
    <property type="entry name" value="DUF418"/>
</dbReference>
<protein>
    <submittedName>
        <fullName evidence="3">DUF418 domain-containing protein</fullName>
    </submittedName>
</protein>